<proteinExistence type="inferred from homology"/>
<evidence type="ECO:0000256" key="1">
    <source>
        <dbReference type="ARBA" id="ARBA00010457"/>
    </source>
</evidence>
<evidence type="ECO:0000256" key="7">
    <source>
        <dbReference type="ARBA" id="ARBA00023157"/>
    </source>
</evidence>
<evidence type="ECO:0000256" key="3">
    <source>
        <dbReference type="ARBA" id="ARBA00022833"/>
    </source>
</evidence>
<keyword evidence="3 9" id="KW-0862">Zinc</keyword>
<comment type="cofactor">
    <cofactor evidence="9">
        <name>Zn(2+)</name>
        <dbReference type="ChEBI" id="CHEBI:29105"/>
    </cofactor>
    <text evidence="9">Binds 1 zinc ion per subunit.</text>
</comment>
<dbReference type="EC" id="1.15.1.1" evidence="9"/>
<accession>A0A3M7P370</accession>
<feature type="signal peptide" evidence="10">
    <location>
        <begin position="1"/>
        <end position="19"/>
    </location>
</feature>
<gene>
    <name evidence="12" type="ORF">BpHYR1_041200</name>
</gene>
<dbReference type="InterPro" id="IPR036423">
    <property type="entry name" value="SOD-like_Cu/Zn_dom_sf"/>
</dbReference>
<comment type="caution">
    <text evidence="12">The sequence shown here is derived from an EMBL/GenBank/DDBJ whole genome shotgun (WGS) entry which is preliminary data.</text>
</comment>
<evidence type="ECO:0000313" key="13">
    <source>
        <dbReference type="Proteomes" id="UP000276133"/>
    </source>
</evidence>
<evidence type="ECO:0000256" key="4">
    <source>
        <dbReference type="ARBA" id="ARBA00022862"/>
    </source>
</evidence>
<dbReference type="GO" id="GO:0004784">
    <property type="term" value="F:superoxide dismutase activity"/>
    <property type="evidence" value="ECO:0007669"/>
    <property type="project" value="UniProtKB-EC"/>
</dbReference>
<protein>
    <recommendedName>
        <fullName evidence="9">Superoxide dismutase [Cu-Zn]</fullName>
        <ecNumber evidence="9">1.15.1.1</ecNumber>
    </recommendedName>
</protein>
<evidence type="ECO:0000256" key="8">
    <source>
        <dbReference type="ARBA" id="ARBA00049204"/>
    </source>
</evidence>
<dbReference type="OrthoDB" id="2015551at2759"/>
<keyword evidence="13" id="KW-1185">Reference proteome</keyword>
<keyword evidence="10" id="KW-0732">Signal</keyword>
<dbReference type="CDD" id="cd00305">
    <property type="entry name" value="Cu-Zn_Superoxide_Dismutase"/>
    <property type="match status" value="1"/>
</dbReference>
<dbReference type="GO" id="GO:0005507">
    <property type="term" value="F:copper ion binding"/>
    <property type="evidence" value="ECO:0007669"/>
    <property type="project" value="InterPro"/>
</dbReference>
<dbReference type="SUPFAM" id="SSF49329">
    <property type="entry name" value="Cu,Zn superoxide dismutase-like"/>
    <property type="match status" value="1"/>
</dbReference>
<evidence type="ECO:0000256" key="6">
    <source>
        <dbReference type="ARBA" id="ARBA00023008"/>
    </source>
</evidence>
<dbReference type="STRING" id="10195.A0A3M7P370"/>
<evidence type="ECO:0000256" key="9">
    <source>
        <dbReference type="RuleBase" id="RU000393"/>
    </source>
</evidence>
<comment type="catalytic activity">
    <reaction evidence="8 9">
        <text>2 superoxide + 2 H(+) = H2O2 + O2</text>
        <dbReference type="Rhea" id="RHEA:20696"/>
        <dbReference type="ChEBI" id="CHEBI:15378"/>
        <dbReference type="ChEBI" id="CHEBI:15379"/>
        <dbReference type="ChEBI" id="CHEBI:16240"/>
        <dbReference type="ChEBI" id="CHEBI:18421"/>
        <dbReference type="EC" id="1.15.1.1"/>
    </reaction>
</comment>
<dbReference type="InterPro" id="IPR018152">
    <property type="entry name" value="SOD_Cu/Zn_BS"/>
</dbReference>
<dbReference type="Gene3D" id="2.60.40.200">
    <property type="entry name" value="Superoxide dismutase, copper/zinc binding domain"/>
    <property type="match status" value="1"/>
</dbReference>
<keyword evidence="5 9" id="KW-0560">Oxidoreductase</keyword>
<keyword evidence="6 9" id="KW-0186">Copper</keyword>
<comment type="cofactor">
    <cofactor evidence="9">
        <name>Cu cation</name>
        <dbReference type="ChEBI" id="CHEBI:23378"/>
    </cofactor>
    <text evidence="9">Binds 1 copper ion per subunit.</text>
</comment>
<feature type="chain" id="PRO_5018333366" description="Superoxide dismutase [Cu-Zn]" evidence="10">
    <location>
        <begin position="20"/>
        <end position="195"/>
    </location>
</feature>
<dbReference type="InterPro" id="IPR001424">
    <property type="entry name" value="SOD_Cu_Zn_dom"/>
</dbReference>
<dbReference type="Proteomes" id="UP000276133">
    <property type="component" value="Unassembled WGS sequence"/>
</dbReference>
<name>A0A3M7P370_BRAPC</name>
<dbReference type="Pfam" id="PF00080">
    <property type="entry name" value="Sod_Cu"/>
    <property type="match status" value="1"/>
</dbReference>
<evidence type="ECO:0000256" key="2">
    <source>
        <dbReference type="ARBA" id="ARBA00022723"/>
    </source>
</evidence>
<comment type="function">
    <text evidence="9">Destroys radicals which are normally produced within the cells and which are toxic to biological systems.</text>
</comment>
<dbReference type="FunFam" id="2.60.40.200:FF:000003">
    <property type="entry name" value="Superoxide dismutase [Cu-Zn], chloroplastic"/>
    <property type="match status" value="1"/>
</dbReference>
<sequence>MIKLIISSLLVTMPIFLDACRPSKLDEIDDPIKKAVAVMRGISGNSTVQGTVSFEKLPSGNLEIAVNLSGLPTNLGTKHGLHVHQNGINDLSEDPATKCSSAGPHFNPLNSTHGDIRSSVRHVGDFGNVVSDANGNINVKFTDNLSQLTGPLGIIGRAIVLHEGEDDLGLQNNVGSKTFGNSGPRLACGVIGVQA</sequence>
<dbReference type="InterPro" id="IPR024134">
    <property type="entry name" value="SOD_Cu/Zn_/chaperone"/>
</dbReference>
<evidence type="ECO:0000313" key="12">
    <source>
        <dbReference type="EMBL" id="RMZ93453.1"/>
    </source>
</evidence>
<keyword evidence="7" id="KW-1015">Disulfide bond</keyword>
<keyword evidence="4" id="KW-0049">Antioxidant</keyword>
<comment type="similarity">
    <text evidence="1 9">Belongs to the Cu-Zn superoxide dismutase family.</text>
</comment>
<dbReference type="AlphaFoldDB" id="A0A3M7P370"/>
<reference evidence="12 13" key="1">
    <citation type="journal article" date="2018" name="Sci. Rep.">
        <title>Genomic signatures of local adaptation to the degree of environmental predictability in rotifers.</title>
        <authorList>
            <person name="Franch-Gras L."/>
            <person name="Hahn C."/>
            <person name="Garcia-Roger E.M."/>
            <person name="Carmona M.J."/>
            <person name="Serra M."/>
            <person name="Gomez A."/>
        </authorList>
    </citation>
    <scope>NUCLEOTIDE SEQUENCE [LARGE SCALE GENOMIC DNA]</scope>
    <source>
        <strain evidence="12">HYR1</strain>
    </source>
</reference>
<dbReference type="PROSITE" id="PS00332">
    <property type="entry name" value="SOD_CU_ZN_2"/>
    <property type="match status" value="1"/>
</dbReference>
<evidence type="ECO:0000256" key="5">
    <source>
        <dbReference type="ARBA" id="ARBA00023002"/>
    </source>
</evidence>
<evidence type="ECO:0000259" key="11">
    <source>
        <dbReference type="Pfam" id="PF00080"/>
    </source>
</evidence>
<organism evidence="12 13">
    <name type="scientific">Brachionus plicatilis</name>
    <name type="common">Marine rotifer</name>
    <name type="synonym">Brachionus muelleri</name>
    <dbReference type="NCBI Taxonomy" id="10195"/>
    <lineage>
        <taxon>Eukaryota</taxon>
        <taxon>Metazoa</taxon>
        <taxon>Spiralia</taxon>
        <taxon>Gnathifera</taxon>
        <taxon>Rotifera</taxon>
        <taxon>Eurotatoria</taxon>
        <taxon>Monogononta</taxon>
        <taxon>Pseudotrocha</taxon>
        <taxon>Ploima</taxon>
        <taxon>Brachionidae</taxon>
        <taxon>Brachionus</taxon>
    </lineage>
</organism>
<dbReference type="EMBL" id="REGN01013796">
    <property type="protein sequence ID" value="RMZ93453.1"/>
    <property type="molecule type" value="Genomic_DNA"/>
</dbReference>
<feature type="domain" description="Superoxide dismutase copper/zinc binding" evidence="11">
    <location>
        <begin position="48"/>
        <end position="191"/>
    </location>
</feature>
<dbReference type="PANTHER" id="PTHR10003">
    <property type="entry name" value="SUPEROXIDE DISMUTASE CU-ZN -RELATED"/>
    <property type="match status" value="1"/>
</dbReference>
<keyword evidence="2 9" id="KW-0479">Metal-binding</keyword>
<evidence type="ECO:0000256" key="10">
    <source>
        <dbReference type="SAM" id="SignalP"/>
    </source>
</evidence>
<dbReference type="PRINTS" id="PR00068">
    <property type="entry name" value="CUZNDISMTASE"/>
</dbReference>